<dbReference type="SUPFAM" id="SSF51735">
    <property type="entry name" value="NAD(P)-binding Rossmann-fold domains"/>
    <property type="match status" value="1"/>
</dbReference>
<dbReference type="PANTHER" id="PTHR43000">
    <property type="entry name" value="DTDP-D-GLUCOSE 4,6-DEHYDRATASE-RELATED"/>
    <property type="match status" value="1"/>
</dbReference>
<sequence>MHILVTGAGGFIGSHLTERLVREGHKVRAFVHYNSRNTWGWLEESEVKDDIEVFTGDIRDYDSVRASLRGIEVVFHLAALIGIPYSYVTPVAYIKTNIEGTYNICQAAREEDLRRVVHTSTSEVYGTARYVPIDENHPLQAQSPYAASKIGADQLALSFYRSFDLPVTVIRPFNTYGPRQSARAVIPTIITQLLSGQEEIRLGNLAPTRDFNFVEDTVNGFITAGLSPHTVGEVVNIGSGREISIGELVELIGQLIGIKVKVRVDAERYRPEASEVERLCCDNRKANRLAGWRPEYSLSQGLAITIEWFKNHLALYKAGQYNV</sequence>
<dbReference type="InterPro" id="IPR036291">
    <property type="entry name" value="NAD(P)-bd_dom_sf"/>
</dbReference>
<name>A0A0S6UFU5_NEOTH</name>
<feature type="domain" description="NAD(P)-binding" evidence="1">
    <location>
        <begin position="4"/>
        <end position="303"/>
    </location>
</feature>
<protein>
    <submittedName>
        <fullName evidence="2">Nucleoside-diphosphate-sugar epimerases</fullName>
    </submittedName>
</protein>
<dbReference type="Pfam" id="PF16363">
    <property type="entry name" value="GDP_Man_Dehyd"/>
    <property type="match status" value="1"/>
</dbReference>
<dbReference type="EMBL" id="DF238840">
    <property type="protein sequence ID" value="GAF26462.1"/>
    <property type="molecule type" value="Genomic_DNA"/>
</dbReference>
<evidence type="ECO:0000259" key="1">
    <source>
        <dbReference type="Pfam" id="PF16363"/>
    </source>
</evidence>
<organism evidence="2">
    <name type="scientific">Moorella thermoacetica Y72</name>
    <dbReference type="NCBI Taxonomy" id="1325331"/>
    <lineage>
        <taxon>Bacteria</taxon>
        <taxon>Bacillati</taxon>
        <taxon>Bacillota</taxon>
        <taxon>Clostridia</taxon>
        <taxon>Neomoorellales</taxon>
        <taxon>Neomoorellaceae</taxon>
        <taxon>Neomoorella</taxon>
    </lineage>
</organism>
<dbReference type="RefSeq" id="WP_025774179.1">
    <property type="nucleotide sequence ID" value="NZ_DF238840.1"/>
</dbReference>
<dbReference type="InterPro" id="IPR016040">
    <property type="entry name" value="NAD(P)-bd_dom"/>
</dbReference>
<reference evidence="2" key="1">
    <citation type="journal article" date="2014" name="Gene">
        <title>Genome-guided analysis of transformation efficiency and carbon dioxide assimilation by Moorella thermoacetica Y72.</title>
        <authorList>
            <person name="Tsukahara K."/>
            <person name="Kita A."/>
            <person name="Nakashimada Y."/>
            <person name="Hoshino T."/>
            <person name="Murakami K."/>
        </authorList>
    </citation>
    <scope>NUCLEOTIDE SEQUENCE [LARGE SCALE GENOMIC DNA]</scope>
    <source>
        <strain evidence="2">Y72</strain>
    </source>
</reference>
<proteinExistence type="predicted"/>
<dbReference type="AlphaFoldDB" id="A0A0S6UFU5"/>
<gene>
    <name evidence="2" type="ORF">MTY_1802</name>
</gene>
<dbReference type="Proteomes" id="UP000063718">
    <property type="component" value="Unassembled WGS sequence"/>
</dbReference>
<evidence type="ECO:0000313" key="2">
    <source>
        <dbReference type="EMBL" id="GAF26462.1"/>
    </source>
</evidence>
<dbReference type="GO" id="GO:0016831">
    <property type="term" value="F:carboxy-lyase activity"/>
    <property type="evidence" value="ECO:0007669"/>
    <property type="project" value="InterPro"/>
</dbReference>
<dbReference type="CDD" id="cd05257">
    <property type="entry name" value="Arna_like_SDR_e"/>
    <property type="match status" value="1"/>
</dbReference>
<dbReference type="InterPro" id="IPR026390">
    <property type="entry name" value="LegB-like"/>
</dbReference>
<dbReference type="InterPro" id="IPR045869">
    <property type="entry name" value="Arna-like_SDR_e"/>
</dbReference>
<dbReference type="NCBIfam" id="TIGR04180">
    <property type="entry name" value="EDH_00030"/>
    <property type="match status" value="1"/>
</dbReference>
<dbReference type="Gene3D" id="3.40.50.720">
    <property type="entry name" value="NAD(P)-binding Rossmann-like Domain"/>
    <property type="match status" value="1"/>
</dbReference>
<accession>A0A0S6UFU5</accession>